<protein>
    <submittedName>
        <fullName evidence="1">Uncharacterized protein</fullName>
    </submittedName>
</protein>
<accession>A0A381Q3M1</accession>
<sequence>MKRLNVAALLSVLVVGVFSVGCGGEVEEAGPEMEAPTVMLRPLIDNVDTESRLVAAVRGPGQIGYLVPRSARRSGEIVTTFQVQNTSPLALAGFTVQEFWYDEAGDTLTGGEFRMRRPLLQDEVVEITLRVPRNSRAVRSNYEFSHQNGVIEAVEFEEMPEPTAIVDEDGVLVEVEAEEEEAP</sequence>
<organism evidence="1">
    <name type="scientific">marine metagenome</name>
    <dbReference type="NCBI Taxonomy" id="408172"/>
    <lineage>
        <taxon>unclassified sequences</taxon>
        <taxon>metagenomes</taxon>
        <taxon>ecological metagenomes</taxon>
    </lineage>
</organism>
<gene>
    <name evidence="1" type="ORF">METZ01_LOCUS26348</name>
</gene>
<evidence type="ECO:0000313" key="1">
    <source>
        <dbReference type="EMBL" id="SUZ73494.1"/>
    </source>
</evidence>
<dbReference type="PROSITE" id="PS51257">
    <property type="entry name" value="PROKAR_LIPOPROTEIN"/>
    <property type="match status" value="1"/>
</dbReference>
<proteinExistence type="predicted"/>
<reference evidence="1" key="1">
    <citation type="submission" date="2018-05" db="EMBL/GenBank/DDBJ databases">
        <authorList>
            <person name="Lanie J.A."/>
            <person name="Ng W.-L."/>
            <person name="Kazmierczak K.M."/>
            <person name="Andrzejewski T.M."/>
            <person name="Davidsen T.M."/>
            <person name="Wayne K.J."/>
            <person name="Tettelin H."/>
            <person name="Glass J.I."/>
            <person name="Rusch D."/>
            <person name="Podicherti R."/>
            <person name="Tsui H.-C.T."/>
            <person name="Winkler M.E."/>
        </authorList>
    </citation>
    <scope>NUCLEOTIDE SEQUENCE</scope>
</reference>
<name>A0A381Q3M1_9ZZZZ</name>
<dbReference type="AlphaFoldDB" id="A0A381Q3M1"/>
<dbReference type="EMBL" id="UINC01001181">
    <property type="protein sequence ID" value="SUZ73494.1"/>
    <property type="molecule type" value="Genomic_DNA"/>
</dbReference>